<reference evidence="2 3" key="1">
    <citation type="submission" date="2018-04" db="EMBL/GenBank/DDBJ databases">
        <title>Massilia violaceinigra sp. nov., a novel purple-pigmented bacterium isolated from Tianshan glacier, Xinjiang, China.</title>
        <authorList>
            <person name="Wang H."/>
        </authorList>
    </citation>
    <scope>NUCLEOTIDE SEQUENCE [LARGE SCALE GENOMIC DNA]</scope>
    <source>
        <strain evidence="2 3">B448-2</strain>
    </source>
</reference>
<gene>
    <name evidence="2" type="ORF">C7C56_011095</name>
</gene>
<evidence type="ECO:0000313" key="3">
    <source>
        <dbReference type="Proteomes" id="UP000241421"/>
    </source>
</evidence>
<evidence type="ECO:0000313" key="2">
    <source>
        <dbReference type="EMBL" id="PWF48583.1"/>
    </source>
</evidence>
<protein>
    <submittedName>
        <fullName evidence="2">Integrase</fullName>
    </submittedName>
</protein>
<comment type="caution">
    <text evidence="2">The sequence shown here is derived from an EMBL/GenBank/DDBJ whole genome shotgun (WGS) entry which is preliminary data.</text>
</comment>
<evidence type="ECO:0000256" key="1">
    <source>
        <dbReference type="ARBA" id="ARBA00023125"/>
    </source>
</evidence>
<feature type="non-terminal residue" evidence="2">
    <location>
        <position position="253"/>
    </location>
</feature>
<dbReference type="Proteomes" id="UP000241421">
    <property type="component" value="Unassembled WGS sequence"/>
</dbReference>
<accession>A0A2U2HM66</accession>
<keyword evidence="1" id="KW-0238">DNA-binding</keyword>
<sequence length="253" mass="28408">MTDDAAGVWQVRYRLDAGGQHTRALGKFDNYSPSERFDKALAAAREWLAHLEVGGATESVTVMEACEAYVNKIRALKGDLAANDLEDRYRRWVKPDPIHKIEVTKLTRDTVTRFRSRLVNAPVKVGKLGDIRARSKDTVNRDMAALRAALNQTLQDGLATSDFAWRIPLAAFKNVTRRREIYLDRAQRKMFIAMAPPDLAQLIRALCVLPLRPGALASLLVSDFDQKFDILRVGKDKSGSDRKFKVPPEIAAF</sequence>
<dbReference type="EMBL" id="PXWF02000177">
    <property type="protein sequence ID" value="PWF48583.1"/>
    <property type="molecule type" value="Genomic_DNA"/>
</dbReference>
<dbReference type="InterPro" id="IPR010998">
    <property type="entry name" value="Integrase_recombinase_N"/>
</dbReference>
<organism evidence="2 3">
    <name type="scientific">Massilia glaciei</name>
    <dbReference type="NCBI Taxonomy" id="1524097"/>
    <lineage>
        <taxon>Bacteria</taxon>
        <taxon>Pseudomonadati</taxon>
        <taxon>Pseudomonadota</taxon>
        <taxon>Betaproteobacteria</taxon>
        <taxon>Burkholderiales</taxon>
        <taxon>Oxalobacteraceae</taxon>
        <taxon>Telluria group</taxon>
        <taxon>Massilia</taxon>
    </lineage>
</organism>
<dbReference type="AlphaFoldDB" id="A0A2U2HM66"/>
<dbReference type="GO" id="GO:0003677">
    <property type="term" value="F:DNA binding"/>
    <property type="evidence" value="ECO:0007669"/>
    <property type="project" value="UniProtKB-KW"/>
</dbReference>
<proteinExistence type="predicted"/>
<keyword evidence="3" id="KW-1185">Reference proteome</keyword>
<dbReference type="InterPro" id="IPR011010">
    <property type="entry name" value="DNA_brk_join_enz"/>
</dbReference>
<name>A0A2U2HM66_9BURK</name>
<dbReference type="SUPFAM" id="SSF56349">
    <property type="entry name" value="DNA breaking-rejoining enzymes"/>
    <property type="match status" value="1"/>
</dbReference>
<dbReference type="Gene3D" id="1.10.150.130">
    <property type="match status" value="1"/>
</dbReference>